<comment type="subcellular location">
    <subcellularLocation>
        <location evidence="1">Cell membrane</location>
        <topology evidence="1">Multi-pass membrane protein</topology>
    </subcellularLocation>
</comment>
<dbReference type="GeneTree" id="ENSGT00940000159311"/>
<keyword evidence="10 16" id="KW-0472">Membrane</keyword>
<evidence type="ECO:0000256" key="7">
    <source>
        <dbReference type="ARBA" id="ARBA00022737"/>
    </source>
</evidence>
<evidence type="ECO:0000256" key="4">
    <source>
        <dbReference type="ARBA" id="ARBA00022475"/>
    </source>
</evidence>
<comment type="similarity">
    <text evidence="2">Belongs to the LRRC8 family.</text>
</comment>
<dbReference type="Ensembl" id="ENSCMIT00000033648.1">
    <property type="protein sequence ID" value="ENSCMIP00000033143.1"/>
    <property type="gene ID" value="ENSCMIG00000014159.1"/>
</dbReference>
<dbReference type="AlphaFoldDB" id="A0A4W3J4M2"/>
<keyword evidence="8 16" id="KW-1133">Transmembrane helix</keyword>
<dbReference type="Pfam" id="PF13855">
    <property type="entry name" value="LRR_8"/>
    <property type="match status" value="1"/>
</dbReference>
<dbReference type="STRING" id="7868.ENSCMIP00000033143"/>
<evidence type="ECO:0000256" key="11">
    <source>
        <dbReference type="ARBA" id="ARBA00023157"/>
    </source>
</evidence>
<evidence type="ECO:0000256" key="13">
    <source>
        <dbReference type="ARBA" id="ARBA00024145"/>
    </source>
</evidence>
<dbReference type="Proteomes" id="UP000314986">
    <property type="component" value="Unassembled WGS sequence"/>
</dbReference>
<evidence type="ECO:0000313" key="18">
    <source>
        <dbReference type="Ensembl" id="ENSCMIP00000033143.1"/>
    </source>
</evidence>
<reference evidence="19" key="2">
    <citation type="journal article" date="2007" name="PLoS Biol.">
        <title>Survey sequencing and comparative analysis of the elephant shark (Callorhinchus milii) genome.</title>
        <authorList>
            <person name="Venkatesh B."/>
            <person name="Kirkness E.F."/>
            <person name="Loh Y.H."/>
            <person name="Halpern A.L."/>
            <person name="Lee A.P."/>
            <person name="Johnson J."/>
            <person name="Dandona N."/>
            <person name="Viswanathan L.D."/>
            <person name="Tay A."/>
            <person name="Venter J.C."/>
            <person name="Strausberg R.L."/>
            <person name="Brenner S."/>
        </authorList>
    </citation>
    <scope>NUCLEOTIDE SEQUENCE [LARGE SCALE GENOMIC DNA]</scope>
</reference>
<keyword evidence="12" id="KW-0407">Ion channel</keyword>
<dbReference type="InParanoid" id="A0A4W3J4M2"/>
<dbReference type="InterPro" id="IPR001611">
    <property type="entry name" value="Leu-rich_rpt"/>
</dbReference>
<keyword evidence="19" id="KW-1185">Reference proteome</keyword>
<evidence type="ECO:0000256" key="14">
    <source>
        <dbReference type="ARBA" id="ARBA00024158"/>
    </source>
</evidence>
<dbReference type="GO" id="GO:0034220">
    <property type="term" value="P:monoatomic ion transmembrane transport"/>
    <property type="evidence" value="ECO:0007669"/>
    <property type="project" value="UniProtKB-KW"/>
</dbReference>
<comment type="catalytic activity">
    <reaction evidence="15">
        <text>chloride(in) = chloride(out)</text>
        <dbReference type="Rhea" id="RHEA:29823"/>
        <dbReference type="ChEBI" id="CHEBI:17996"/>
    </reaction>
</comment>
<dbReference type="PROSITE" id="PS51450">
    <property type="entry name" value="LRR"/>
    <property type="match status" value="4"/>
</dbReference>
<dbReference type="SMART" id="SM00365">
    <property type="entry name" value="LRR_SD22"/>
    <property type="match status" value="4"/>
</dbReference>
<evidence type="ECO:0000256" key="10">
    <source>
        <dbReference type="ARBA" id="ARBA00023136"/>
    </source>
</evidence>
<reference evidence="18" key="5">
    <citation type="submission" date="2025-09" db="UniProtKB">
        <authorList>
            <consortium name="Ensembl"/>
        </authorList>
    </citation>
    <scope>IDENTIFICATION</scope>
</reference>
<dbReference type="InterPro" id="IPR050216">
    <property type="entry name" value="LRR_domain-containing"/>
</dbReference>
<name>A0A4W3J4M2_CALMI</name>
<dbReference type="PANTHER" id="PTHR48051">
    <property type="match status" value="1"/>
</dbReference>
<accession>A0A4W3J4M2</accession>
<feature type="transmembrane region" description="Helical" evidence="16">
    <location>
        <begin position="27"/>
        <end position="49"/>
    </location>
</feature>
<feature type="transmembrane region" description="Helical" evidence="16">
    <location>
        <begin position="123"/>
        <end position="143"/>
    </location>
</feature>
<dbReference type="InterPro" id="IPR003591">
    <property type="entry name" value="Leu-rich_rpt_typical-subtyp"/>
</dbReference>
<keyword evidence="9" id="KW-0406">Ion transport</keyword>
<keyword evidence="7" id="KW-0677">Repeat</keyword>
<evidence type="ECO:0000256" key="5">
    <source>
        <dbReference type="ARBA" id="ARBA00022614"/>
    </source>
</evidence>
<evidence type="ECO:0000259" key="17">
    <source>
        <dbReference type="Pfam" id="PF12534"/>
    </source>
</evidence>
<dbReference type="OMA" id="FMDYLTI"/>
<sequence length="805" mass="93239">MFTVSDVSSLDSRQPAFRIFKPWWDIFMDYLTIIMLMVSIFGSSTQLYLDDTSCLPNLDQDTSGFRRERSSIQNLPDLDVAPDENDKNIVHSSDGRSTSLHYWQNQYINQVCQSDGIPWFTRFAGYVILFHTTSLIICSNFCFTYPRTSSKVEQFIDILQKCFQSPWTNKALAMAVYKDTNELEDALDTQRSIESSLNNTISPQPSSLKLQQSTSFQAPISTLDKKDAEQAKALFEKVRQFRLHVEEKDTIYKCYVGQNLLKALQCITIISYMPPFVHAVKFDNLCEPNAKLLVGYWTFNCTYSTSRFIKKILLFFLFLVVTYGLLCIHTLLWVFRNKLKQYTFEKRGDSSPFTDIPVVKNDFAFLLHLIDQYDTLYCLRFGVFLSEVSEKKLRMLTLNHDWTVERTRQRMIKNNKDQIELHLFMVSGIPESVYDVTELQVLRLELCNDMNIGTKINQLSHLEEIWILHCVVIVSPLALMWLRNQLKKVGVKYLDRDEIPEWIYKLTKLQELYLTGKMSIENKFVELESMKSLRSLKVLYLKSNISKIPPSITDVAYHLVRFCIHNDKTKLLNYHIVKKMVNLTQLELHNCELDKIPSLIAALPKLQLLDLKGNNLSKIDDVANLQYMEKLNCLKFWFNMIRIIPSNITLIKSLKYLYLSHNLIEVLPNVLFTIEDLHYLDVKNNSITLIPDGIAKLVNLKFLDVSSNKIEKLPEALYKCTKLQTLKLNYNLITSLSKSISNLSQLSQLELLGNYMEKLPVEIAQCSLLTLSGLIVDPNILELLTPEVKLLTQSPTPVRFNSFIE</sequence>
<evidence type="ECO:0000256" key="3">
    <source>
        <dbReference type="ARBA" id="ARBA00022448"/>
    </source>
</evidence>
<evidence type="ECO:0000256" key="12">
    <source>
        <dbReference type="ARBA" id="ARBA00023303"/>
    </source>
</evidence>
<proteinExistence type="inferred from homology"/>
<evidence type="ECO:0000256" key="16">
    <source>
        <dbReference type="SAM" id="Phobius"/>
    </source>
</evidence>
<dbReference type="SUPFAM" id="SSF52058">
    <property type="entry name" value="L domain-like"/>
    <property type="match status" value="2"/>
</dbReference>
<keyword evidence="4" id="KW-1003">Cell membrane</keyword>
<dbReference type="InterPro" id="IPR021040">
    <property type="entry name" value="LRRC8_Pannexin-like"/>
</dbReference>
<keyword evidence="3" id="KW-0813">Transport</keyword>
<organism evidence="18 19">
    <name type="scientific">Callorhinchus milii</name>
    <name type="common">Ghost shark</name>
    <dbReference type="NCBI Taxonomy" id="7868"/>
    <lineage>
        <taxon>Eukaryota</taxon>
        <taxon>Metazoa</taxon>
        <taxon>Chordata</taxon>
        <taxon>Craniata</taxon>
        <taxon>Vertebrata</taxon>
        <taxon>Chondrichthyes</taxon>
        <taxon>Holocephali</taxon>
        <taxon>Chimaeriformes</taxon>
        <taxon>Callorhinchidae</taxon>
        <taxon>Callorhinchus</taxon>
    </lineage>
</organism>
<evidence type="ECO:0000256" key="8">
    <source>
        <dbReference type="ARBA" id="ARBA00022989"/>
    </source>
</evidence>
<feature type="domain" description="LRRC8 pannexin-like TM region" evidence="17">
    <location>
        <begin position="1"/>
        <end position="331"/>
    </location>
</feature>
<evidence type="ECO:0000313" key="19">
    <source>
        <dbReference type="Proteomes" id="UP000314986"/>
    </source>
</evidence>
<keyword evidence="5" id="KW-0433">Leucine-rich repeat</keyword>
<dbReference type="GO" id="GO:0005737">
    <property type="term" value="C:cytoplasm"/>
    <property type="evidence" value="ECO:0007669"/>
    <property type="project" value="TreeGrafter"/>
</dbReference>
<dbReference type="PANTHER" id="PTHR48051:SF58">
    <property type="entry name" value="VOLUME-REGULATED ANION CHANNEL SUBUNIT LRRC8E"/>
    <property type="match status" value="1"/>
</dbReference>
<keyword evidence="11" id="KW-1015">Disulfide bond</keyword>
<feature type="transmembrane region" description="Helical" evidence="16">
    <location>
        <begin position="312"/>
        <end position="335"/>
    </location>
</feature>
<dbReference type="GO" id="GO:0005886">
    <property type="term" value="C:plasma membrane"/>
    <property type="evidence" value="ECO:0007669"/>
    <property type="project" value="UniProtKB-SubCell"/>
</dbReference>
<evidence type="ECO:0000256" key="1">
    <source>
        <dbReference type="ARBA" id="ARBA00004651"/>
    </source>
</evidence>
<comment type="catalytic activity">
    <reaction evidence="14">
        <text>taurine(out) = taurine(in)</text>
        <dbReference type="Rhea" id="RHEA:66328"/>
        <dbReference type="ChEBI" id="CHEBI:507393"/>
    </reaction>
</comment>
<evidence type="ECO:0000256" key="15">
    <source>
        <dbReference type="ARBA" id="ARBA00024167"/>
    </source>
</evidence>
<reference evidence="19" key="3">
    <citation type="journal article" date="2014" name="Nature">
        <title>Elephant shark genome provides unique insights into gnathostome evolution.</title>
        <authorList>
            <consortium name="International Elephant Shark Genome Sequencing Consortium"/>
            <person name="Venkatesh B."/>
            <person name="Lee A.P."/>
            <person name="Ravi V."/>
            <person name="Maurya A.K."/>
            <person name="Lian M.M."/>
            <person name="Swann J.B."/>
            <person name="Ohta Y."/>
            <person name="Flajnik M.F."/>
            <person name="Sutoh Y."/>
            <person name="Kasahara M."/>
            <person name="Hoon S."/>
            <person name="Gangu V."/>
            <person name="Roy S.W."/>
            <person name="Irimia M."/>
            <person name="Korzh V."/>
            <person name="Kondrychyn I."/>
            <person name="Lim Z.W."/>
            <person name="Tay B.H."/>
            <person name="Tohari S."/>
            <person name="Kong K.W."/>
            <person name="Ho S."/>
            <person name="Lorente-Galdos B."/>
            <person name="Quilez J."/>
            <person name="Marques-Bonet T."/>
            <person name="Raney B.J."/>
            <person name="Ingham P.W."/>
            <person name="Tay A."/>
            <person name="Hillier L.W."/>
            <person name="Minx P."/>
            <person name="Boehm T."/>
            <person name="Wilson R.K."/>
            <person name="Brenner S."/>
            <person name="Warren W.C."/>
        </authorList>
    </citation>
    <scope>NUCLEOTIDE SEQUENCE [LARGE SCALE GENOMIC DNA]</scope>
</reference>
<evidence type="ECO:0000256" key="6">
    <source>
        <dbReference type="ARBA" id="ARBA00022692"/>
    </source>
</evidence>
<dbReference type="Pfam" id="PF12534">
    <property type="entry name" value="Pannexin_like"/>
    <property type="match status" value="1"/>
</dbReference>
<reference evidence="18" key="4">
    <citation type="submission" date="2025-08" db="UniProtKB">
        <authorList>
            <consortium name="Ensembl"/>
        </authorList>
    </citation>
    <scope>IDENTIFICATION</scope>
</reference>
<dbReference type="InterPro" id="IPR032675">
    <property type="entry name" value="LRR_dom_sf"/>
</dbReference>
<reference evidence="19" key="1">
    <citation type="journal article" date="2006" name="Science">
        <title>Ancient noncoding elements conserved in the human genome.</title>
        <authorList>
            <person name="Venkatesh B."/>
            <person name="Kirkness E.F."/>
            <person name="Loh Y.H."/>
            <person name="Halpern A.L."/>
            <person name="Lee A.P."/>
            <person name="Johnson J."/>
            <person name="Dandona N."/>
            <person name="Viswanathan L.D."/>
            <person name="Tay A."/>
            <person name="Venter J.C."/>
            <person name="Strausberg R.L."/>
            <person name="Brenner S."/>
        </authorList>
    </citation>
    <scope>NUCLEOTIDE SEQUENCE [LARGE SCALE GENOMIC DNA]</scope>
</reference>
<dbReference type="SMART" id="SM00369">
    <property type="entry name" value="LRR_TYP"/>
    <property type="match status" value="6"/>
</dbReference>
<evidence type="ECO:0000256" key="9">
    <source>
        <dbReference type="ARBA" id="ARBA00023065"/>
    </source>
</evidence>
<dbReference type="Gene3D" id="3.80.10.10">
    <property type="entry name" value="Ribonuclease Inhibitor"/>
    <property type="match status" value="2"/>
</dbReference>
<protein>
    <recommendedName>
        <fullName evidence="17">LRRC8 pannexin-like TM region domain-containing protein</fullName>
    </recommendedName>
</protein>
<evidence type="ECO:0000256" key="2">
    <source>
        <dbReference type="ARBA" id="ARBA00010471"/>
    </source>
</evidence>
<comment type="catalytic activity">
    <reaction evidence="13">
        <text>iodide(out) = iodide(in)</text>
        <dbReference type="Rhea" id="RHEA:66324"/>
        <dbReference type="ChEBI" id="CHEBI:16382"/>
    </reaction>
</comment>
<keyword evidence="6 16" id="KW-0812">Transmembrane</keyword>